<gene>
    <name evidence="2" type="ORF">SSX86_025283</name>
</gene>
<dbReference type="SUPFAM" id="SSF46689">
    <property type="entry name" value="Homeodomain-like"/>
    <property type="match status" value="1"/>
</dbReference>
<organism evidence="2 3">
    <name type="scientific">Deinandra increscens subsp. villosa</name>
    <dbReference type="NCBI Taxonomy" id="3103831"/>
    <lineage>
        <taxon>Eukaryota</taxon>
        <taxon>Viridiplantae</taxon>
        <taxon>Streptophyta</taxon>
        <taxon>Embryophyta</taxon>
        <taxon>Tracheophyta</taxon>
        <taxon>Spermatophyta</taxon>
        <taxon>Magnoliopsida</taxon>
        <taxon>eudicotyledons</taxon>
        <taxon>Gunneridae</taxon>
        <taxon>Pentapetalae</taxon>
        <taxon>asterids</taxon>
        <taxon>campanulids</taxon>
        <taxon>Asterales</taxon>
        <taxon>Asteraceae</taxon>
        <taxon>Asteroideae</taxon>
        <taxon>Heliantheae alliance</taxon>
        <taxon>Madieae</taxon>
        <taxon>Madiinae</taxon>
        <taxon>Deinandra</taxon>
    </lineage>
</organism>
<reference evidence="2 3" key="1">
    <citation type="submission" date="2024-04" db="EMBL/GenBank/DDBJ databases">
        <title>The reference genome of an endangered Asteraceae, Deinandra increscens subsp. villosa, native to the Central Coast of California.</title>
        <authorList>
            <person name="Guilliams M."/>
            <person name="Hasenstab-Lehman K."/>
            <person name="Meyer R."/>
            <person name="Mcevoy S."/>
        </authorList>
    </citation>
    <scope>NUCLEOTIDE SEQUENCE [LARGE SCALE GENOMIC DNA]</scope>
    <source>
        <tissue evidence="2">Leaf</tissue>
    </source>
</reference>
<evidence type="ECO:0000313" key="2">
    <source>
        <dbReference type="EMBL" id="KAK9054205.1"/>
    </source>
</evidence>
<comment type="caution">
    <text evidence="2">The sequence shown here is derived from an EMBL/GenBank/DDBJ whole genome shotgun (WGS) entry which is preliminary data.</text>
</comment>
<dbReference type="EMBL" id="JBCNJP010000025">
    <property type="protein sequence ID" value="KAK9054205.1"/>
    <property type="molecule type" value="Genomic_DNA"/>
</dbReference>
<evidence type="ECO:0000256" key="1">
    <source>
        <dbReference type="SAM" id="MobiDB-lite"/>
    </source>
</evidence>
<dbReference type="Proteomes" id="UP001408789">
    <property type="component" value="Unassembled WGS sequence"/>
</dbReference>
<accession>A0AAP0CD18</accession>
<dbReference type="CDD" id="cd00167">
    <property type="entry name" value="SANT"/>
    <property type="match status" value="1"/>
</dbReference>
<dbReference type="AlphaFoldDB" id="A0AAP0CD18"/>
<sequence length="132" mass="14728">MYHPDTDWPIDAAAAAAAAELTWTRYEDKLFEEALLMYPDDVIGRWQKIADAVPGFEFSIIPGDSDSEDVREVSLKRMHVPFQTETPVEPPSSADAGQVDGNVSPLAQNQKDLEIKSSRLKRENDLGRNIGR</sequence>
<dbReference type="InterPro" id="IPR009057">
    <property type="entry name" value="Homeodomain-like_sf"/>
</dbReference>
<protein>
    <submittedName>
        <fullName evidence="2">Uncharacterized protein</fullName>
    </submittedName>
</protein>
<name>A0AAP0CD18_9ASTR</name>
<evidence type="ECO:0000313" key="3">
    <source>
        <dbReference type="Proteomes" id="UP001408789"/>
    </source>
</evidence>
<feature type="compositionally biased region" description="Basic and acidic residues" evidence="1">
    <location>
        <begin position="111"/>
        <end position="126"/>
    </location>
</feature>
<dbReference type="InterPro" id="IPR001005">
    <property type="entry name" value="SANT/Myb"/>
</dbReference>
<proteinExistence type="predicted"/>
<feature type="region of interest" description="Disordered" evidence="1">
    <location>
        <begin position="81"/>
        <end position="132"/>
    </location>
</feature>
<dbReference type="Gene3D" id="1.10.10.60">
    <property type="entry name" value="Homeodomain-like"/>
    <property type="match status" value="1"/>
</dbReference>
<keyword evidence="3" id="KW-1185">Reference proteome</keyword>